<organism evidence="1 2">
    <name type="scientific">Prorocentrum cordatum</name>
    <dbReference type="NCBI Taxonomy" id="2364126"/>
    <lineage>
        <taxon>Eukaryota</taxon>
        <taxon>Sar</taxon>
        <taxon>Alveolata</taxon>
        <taxon>Dinophyceae</taxon>
        <taxon>Prorocentrales</taxon>
        <taxon>Prorocentraceae</taxon>
        <taxon>Prorocentrum</taxon>
    </lineage>
</organism>
<name>A0ABN9X9S3_9DINO</name>
<evidence type="ECO:0000313" key="1">
    <source>
        <dbReference type="EMBL" id="CAK0896104.1"/>
    </source>
</evidence>
<gene>
    <name evidence="1" type="ORF">PCOR1329_LOCUS74675</name>
</gene>
<protein>
    <submittedName>
        <fullName evidence="1">Uncharacterized protein</fullName>
    </submittedName>
</protein>
<sequence>MLCPGAEGKSWDKPLEKFCARAAQWASFHLGLFYNIRAFYMYVLPVLSFVMQLEPDSYDITDCFNQVLRALAPGPVCQAMADDLLHLADGCYWPMQFVDPAWLSFSAKLRVVEKVAPDCSARGGAGRSAGGVRGAAVRAVASQMLFLCACSGRLARLGTRGDEVEHSGGVERAARVVLPGSCLETHPASG</sequence>
<dbReference type="EMBL" id="CAUYUJ010020142">
    <property type="protein sequence ID" value="CAK0896104.1"/>
    <property type="molecule type" value="Genomic_DNA"/>
</dbReference>
<dbReference type="Proteomes" id="UP001189429">
    <property type="component" value="Unassembled WGS sequence"/>
</dbReference>
<comment type="caution">
    <text evidence="1">The sequence shown here is derived from an EMBL/GenBank/DDBJ whole genome shotgun (WGS) entry which is preliminary data.</text>
</comment>
<reference evidence="1" key="1">
    <citation type="submission" date="2023-10" db="EMBL/GenBank/DDBJ databases">
        <authorList>
            <person name="Chen Y."/>
            <person name="Shah S."/>
            <person name="Dougan E. K."/>
            <person name="Thang M."/>
            <person name="Chan C."/>
        </authorList>
    </citation>
    <scope>NUCLEOTIDE SEQUENCE [LARGE SCALE GENOMIC DNA]</scope>
</reference>
<keyword evidence="2" id="KW-1185">Reference proteome</keyword>
<evidence type="ECO:0000313" key="2">
    <source>
        <dbReference type="Proteomes" id="UP001189429"/>
    </source>
</evidence>
<proteinExistence type="predicted"/>
<accession>A0ABN9X9S3</accession>